<evidence type="ECO:0000313" key="3">
    <source>
        <dbReference type="Proteomes" id="UP000835052"/>
    </source>
</evidence>
<dbReference type="AlphaFoldDB" id="A0A8S1H6S3"/>
<organism evidence="2 3">
    <name type="scientific">Caenorhabditis auriculariae</name>
    <dbReference type="NCBI Taxonomy" id="2777116"/>
    <lineage>
        <taxon>Eukaryota</taxon>
        <taxon>Metazoa</taxon>
        <taxon>Ecdysozoa</taxon>
        <taxon>Nematoda</taxon>
        <taxon>Chromadorea</taxon>
        <taxon>Rhabditida</taxon>
        <taxon>Rhabditina</taxon>
        <taxon>Rhabditomorpha</taxon>
        <taxon>Rhabditoidea</taxon>
        <taxon>Rhabditidae</taxon>
        <taxon>Peloderinae</taxon>
        <taxon>Caenorhabditis</taxon>
    </lineage>
</organism>
<feature type="compositionally biased region" description="Basic and acidic residues" evidence="1">
    <location>
        <begin position="95"/>
        <end position="108"/>
    </location>
</feature>
<comment type="caution">
    <text evidence="2">The sequence shown here is derived from an EMBL/GenBank/DDBJ whole genome shotgun (WGS) entry which is preliminary data.</text>
</comment>
<feature type="compositionally biased region" description="Basic and acidic residues" evidence="1">
    <location>
        <begin position="48"/>
        <end position="89"/>
    </location>
</feature>
<evidence type="ECO:0000313" key="2">
    <source>
        <dbReference type="EMBL" id="CAD6191077.1"/>
    </source>
</evidence>
<dbReference type="EMBL" id="CAJGYM010000019">
    <property type="protein sequence ID" value="CAD6191077.1"/>
    <property type="molecule type" value="Genomic_DNA"/>
</dbReference>
<protein>
    <submittedName>
        <fullName evidence="2">Uncharacterized protein</fullName>
    </submittedName>
</protein>
<evidence type="ECO:0000256" key="1">
    <source>
        <dbReference type="SAM" id="MobiDB-lite"/>
    </source>
</evidence>
<name>A0A8S1H6S3_9PELO</name>
<feature type="region of interest" description="Disordered" evidence="1">
    <location>
        <begin position="42"/>
        <end position="137"/>
    </location>
</feature>
<gene>
    <name evidence="2" type="ORF">CAUJ_LOCUS6996</name>
</gene>
<dbReference type="Proteomes" id="UP000835052">
    <property type="component" value="Unassembled WGS sequence"/>
</dbReference>
<keyword evidence="3" id="KW-1185">Reference proteome</keyword>
<dbReference type="OrthoDB" id="73491at2759"/>
<proteinExistence type="predicted"/>
<reference evidence="2" key="1">
    <citation type="submission" date="2020-10" db="EMBL/GenBank/DDBJ databases">
        <authorList>
            <person name="Kikuchi T."/>
        </authorList>
    </citation>
    <scope>NUCLEOTIDE SEQUENCE</scope>
    <source>
        <strain evidence="2">NKZ352</strain>
    </source>
</reference>
<accession>A0A8S1H6S3</accession>
<sequence length="137" mass="15707">MDDLSGFEYERMLNIAYEVDERQLRAEQAEELKNRMANVQKKFGNIDSESRTFKRTAVDTDKSWEDSPASKKSTMDEKKPETAAERADREEELAPGERRSSEHEKDVTVPELSPGAQKETEQQVEKNGPCFTASKYI</sequence>